<comment type="caution">
    <text evidence="1">The sequence shown here is derived from an EMBL/GenBank/DDBJ whole genome shotgun (WGS) entry which is preliminary data.</text>
</comment>
<proteinExistence type="predicted"/>
<accession>A0ABS0NZE7</accession>
<organism evidence="1 2">
    <name type="scientific">Bradyrhizobium diversitatis</name>
    <dbReference type="NCBI Taxonomy" id="2755406"/>
    <lineage>
        <taxon>Bacteria</taxon>
        <taxon>Pseudomonadati</taxon>
        <taxon>Pseudomonadota</taxon>
        <taxon>Alphaproteobacteria</taxon>
        <taxon>Hyphomicrobiales</taxon>
        <taxon>Nitrobacteraceae</taxon>
        <taxon>Bradyrhizobium</taxon>
    </lineage>
</organism>
<reference evidence="1 2" key="1">
    <citation type="submission" date="2020-07" db="EMBL/GenBank/DDBJ databases">
        <title>Bradyrhizobium diversity isolated from nodules of indigenous legumes of Western Australia.</title>
        <authorList>
            <person name="Klepa M.S."/>
        </authorList>
    </citation>
    <scope>NUCLEOTIDE SEQUENCE [LARGE SCALE GENOMIC DNA]</scope>
    <source>
        <strain evidence="1 2">CNPSo 4019</strain>
    </source>
</reference>
<evidence type="ECO:0000313" key="1">
    <source>
        <dbReference type="EMBL" id="MBH5386376.1"/>
    </source>
</evidence>
<evidence type="ECO:0000313" key="2">
    <source>
        <dbReference type="Proteomes" id="UP001194539"/>
    </source>
</evidence>
<dbReference type="RefSeq" id="WP_197965825.1">
    <property type="nucleotide sequence ID" value="NZ_JACEGD010000007.1"/>
</dbReference>
<keyword evidence="2" id="KW-1185">Reference proteome</keyword>
<sequence>MVVDDICEYVSRYDTDGLTNVVSKILKAATQGETSSDSVPQVRRDALSKPLTMWR</sequence>
<dbReference type="EMBL" id="JACEGD010000007">
    <property type="protein sequence ID" value="MBH5386376.1"/>
    <property type="molecule type" value="Genomic_DNA"/>
</dbReference>
<dbReference type="Proteomes" id="UP001194539">
    <property type="component" value="Unassembled WGS sequence"/>
</dbReference>
<name>A0ABS0NZE7_9BRAD</name>
<protein>
    <submittedName>
        <fullName evidence="1">Uncharacterized protein</fullName>
    </submittedName>
</protein>
<gene>
    <name evidence="1" type="ORF">H1B27_08765</name>
</gene>